<keyword evidence="1" id="KW-0812">Transmembrane</keyword>
<proteinExistence type="predicted"/>
<name>A0A165GS87_XYLHT</name>
<dbReference type="Proteomes" id="UP000076632">
    <property type="component" value="Unassembled WGS sequence"/>
</dbReference>
<sequence>MDDFGGNEHWAKRFWLGFDAGFAAFGVVEFLLTTLSLVNYSINEITYKIKVSSPGI</sequence>
<accession>A0A165GS87</accession>
<dbReference type="InParanoid" id="A0A165GS87"/>
<evidence type="ECO:0000313" key="3">
    <source>
        <dbReference type="Proteomes" id="UP000076632"/>
    </source>
</evidence>
<keyword evidence="1" id="KW-0472">Membrane</keyword>
<keyword evidence="1" id="KW-1133">Transmembrane helix</keyword>
<reference evidence="2 3" key="1">
    <citation type="journal article" date="2016" name="Fungal Biol.">
        <title>The genome of Xylona heveae provides a window into fungal endophytism.</title>
        <authorList>
            <person name="Gazis R."/>
            <person name="Kuo A."/>
            <person name="Riley R."/>
            <person name="LaButti K."/>
            <person name="Lipzen A."/>
            <person name="Lin J."/>
            <person name="Amirebrahimi M."/>
            <person name="Hesse C.N."/>
            <person name="Spatafora J.W."/>
            <person name="Henrissat B."/>
            <person name="Hainaut M."/>
            <person name="Grigoriev I.V."/>
            <person name="Hibbett D.S."/>
        </authorList>
    </citation>
    <scope>NUCLEOTIDE SEQUENCE [LARGE SCALE GENOMIC DNA]</scope>
    <source>
        <strain evidence="2 3">TC161</strain>
    </source>
</reference>
<evidence type="ECO:0000313" key="2">
    <source>
        <dbReference type="EMBL" id="KZF22529.1"/>
    </source>
</evidence>
<gene>
    <name evidence="2" type="ORF">L228DRAFT_246846</name>
</gene>
<keyword evidence="3" id="KW-1185">Reference proteome</keyword>
<dbReference type="EMBL" id="KV407458">
    <property type="protein sequence ID" value="KZF22529.1"/>
    <property type="molecule type" value="Genomic_DNA"/>
</dbReference>
<dbReference type="AlphaFoldDB" id="A0A165GS87"/>
<feature type="non-terminal residue" evidence="2">
    <location>
        <position position="56"/>
    </location>
</feature>
<feature type="transmembrane region" description="Helical" evidence="1">
    <location>
        <begin position="20"/>
        <end position="40"/>
    </location>
</feature>
<dbReference type="RefSeq" id="XP_018188084.1">
    <property type="nucleotide sequence ID" value="XM_018332504.1"/>
</dbReference>
<organism evidence="2 3">
    <name type="scientific">Xylona heveae (strain CBS 132557 / TC161)</name>
    <dbReference type="NCBI Taxonomy" id="1328760"/>
    <lineage>
        <taxon>Eukaryota</taxon>
        <taxon>Fungi</taxon>
        <taxon>Dikarya</taxon>
        <taxon>Ascomycota</taxon>
        <taxon>Pezizomycotina</taxon>
        <taxon>Xylonomycetes</taxon>
        <taxon>Xylonales</taxon>
        <taxon>Xylonaceae</taxon>
        <taxon>Xylona</taxon>
    </lineage>
</organism>
<dbReference type="GeneID" id="28897641"/>
<protein>
    <submittedName>
        <fullName evidence="2">Uncharacterized protein</fullName>
    </submittedName>
</protein>
<evidence type="ECO:0000256" key="1">
    <source>
        <dbReference type="SAM" id="Phobius"/>
    </source>
</evidence>